<dbReference type="Pfam" id="PF10720">
    <property type="entry name" value="DUF2515"/>
    <property type="match status" value="1"/>
</dbReference>
<proteinExistence type="predicted"/>
<keyword evidence="2" id="KW-1185">Reference proteome</keyword>
<accession>A0A939BUH9</accession>
<comment type="caution">
    <text evidence="1">The sequence shown here is derived from an EMBL/GenBank/DDBJ whole genome shotgun (WGS) entry which is preliminary data.</text>
</comment>
<name>A0A939BUH9_9BACL</name>
<dbReference type="EMBL" id="JAFBEB010000006">
    <property type="protein sequence ID" value="MBM7590479.1"/>
    <property type="molecule type" value="Genomic_DNA"/>
</dbReference>
<evidence type="ECO:0000313" key="1">
    <source>
        <dbReference type="EMBL" id="MBM7590479.1"/>
    </source>
</evidence>
<dbReference type="Proteomes" id="UP000717624">
    <property type="component" value="Unassembled WGS sequence"/>
</dbReference>
<protein>
    <recommendedName>
        <fullName evidence="3">DUF2515 domain-containing protein</fullName>
    </recommendedName>
</protein>
<evidence type="ECO:0008006" key="3">
    <source>
        <dbReference type="Google" id="ProtNLM"/>
    </source>
</evidence>
<reference evidence="1" key="1">
    <citation type="submission" date="2021-01" db="EMBL/GenBank/DDBJ databases">
        <title>Genomic Encyclopedia of Type Strains, Phase IV (KMG-IV): sequencing the most valuable type-strain genomes for metagenomic binning, comparative biology and taxonomic classification.</title>
        <authorList>
            <person name="Goeker M."/>
        </authorList>
    </citation>
    <scope>NUCLEOTIDE SEQUENCE</scope>
    <source>
        <strain evidence="1">DSM 25523</strain>
    </source>
</reference>
<organism evidence="1 2">
    <name type="scientific">Brevibacillus fulvus</name>
    <dbReference type="NCBI Taxonomy" id="1125967"/>
    <lineage>
        <taxon>Bacteria</taxon>
        <taxon>Bacillati</taxon>
        <taxon>Bacillota</taxon>
        <taxon>Bacilli</taxon>
        <taxon>Bacillales</taxon>
        <taxon>Paenibacillaceae</taxon>
        <taxon>Brevibacillus</taxon>
    </lineage>
</organism>
<dbReference type="AlphaFoldDB" id="A0A939BUH9"/>
<sequence length="346" mass="40937">MTKLTLEQIDLVSELRYQTTIANRNNVTRTAAYLRFYLAHPEVDWALLAHLVSRNGGWNMTDLRGEWLPRIMSEEEIESFFLFLERSNWLIFHDAYPQLLLYAEAKKQGEDLFHLLPSLGVSRFMVPLWQQFWQKREPRPLTHGLIINEQQYIQQRVVRQPYFQRRVLETFKFQAQSLLSLNQVLFPYKQHPTDATFSIVGTVVHHFPLVEKRIEVGKALYRLLFGNRDRLEKIIAWAKRIPHTGSRADYWPHIFSPYQKSSNQNYQARLNGTRLLPGRAKLYSPRLTDVWPEIDHPPADGVDWYREQKWIDLLEESSVLPCLDTDDYAVSLHHVDHGMQWLDKLT</sequence>
<evidence type="ECO:0000313" key="2">
    <source>
        <dbReference type="Proteomes" id="UP000717624"/>
    </source>
</evidence>
<dbReference type="InterPro" id="IPR019658">
    <property type="entry name" value="DUF2515"/>
</dbReference>
<gene>
    <name evidence="1" type="ORF">JOD01_002083</name>
</gene>
<dbReference type="RefSeq" id="WP_338028548.1">
    <property type="nucleotide sequence ID" value="NZ_BAABIN010000002.1"/>
</dbReference>